<sequence>MITRTPMLRRSKFHSLVFLAAATLAALGLRQASAFEYNGEGKTLVNKRLKGSYGFAAQGYFGADFDAATRLTTGAIAIRVGVFKFDGDGHCSIHSMANKAGLQAAVTQDTSECTYEVYLDGTGKVDAVLGGKSFQTFFVLVNNGKEFMFTRREGTGTPADQGGATLVFAIAKKQ</sequence>
<feature type="chain" id="PRO_5041237077" evidence="1">
    <location>
        <begin position="35"/>
        <end position="174"/>
    </location>
</feature>
<name>A0AA35V6F1_METCP</name>
<evidence type="ECO:0000256" key="1">
    <source>
        <dbReference type="SAM" id="SignalP"/>
    </source>
</evidence>
<dbReference type="RefSeq" id="WP_238536851.1">
    <property type="nucleotide sequence ID" value="NZ_DAIONT010000004.1"/>
</dbReference>
<dbReference type="AlphaFoldDB" id="A0AA35V6F1"/>
<evidence type="ECO:0000313" key="3">
    <source>
        <dbReference type="Proteomes" id="UP001158598"/>
    </source>
</evidence>
<dbReference type="Proteomes" id="UP001158598">
    <property type="component" value="Chromosome"/>
</dbReference>
<proteinExistence type="predicted"/>
<organism evidence="2 3">
    <name type="scientific">Methylococcus capsulatus</name>
    <dbReference type="NCBI Taxonomy" id="414"/>
    <lineage>
        <taxon>Bacteria</taxon>
        <taxon>Pseudomonadati</taxon>
        <taxon>Pseudomonadota</taxon>
        <taxon>Gammaproteobacteria</taxon>
        <taxon>Methylococcales</taxon>
        <taxon>Methylococcaceae</taxon>
        <taxon>Methylococcus</taxon>
    </lineage>
</organism>
<keyword evidence="1" id="KW-0732">Signal</keyword>
<protein>
    <submittedName>
        <fullName evidence="2">Uncharacterized protein</fullName>
    </submittedName>
</protein>
<feature type="signal peptide" evidence="1">
    <location>
        <begin position="1"/>
        <end position="34"/>
    </location>
</feature>
<gene>
    <name evidence="2" type="ORF">MCNOR_2904</name>
</gene>
<accession>A0AA35V6F1</accession>
<dbReference type="EMBL" id="OX458332">
    <property type="protein sequence ID" value="CAI8872677.1"/>
    <property type="molecule type" value="Genomic_DNA"/>
</dbReference>
<evidence type="ECO:0000313" key="2">
    <source>
        <dbReference type="EMBL" id="CAI8872677.1"/>
    </source>
</evidence>
<reference evidence="2" key="1">
    <citation type="submission" date="2023-03" db="EMBL/GenBank/DDBJ databases">
        <authorList>
            <person name="Pearce D."/>
        </authorList>
    </citation>
    <scope>NUCLEOTIDE SEQUENCE</scope>
    <source>
        <strain evidence="2">Mc</strain>
    </source>
</reference>